<keyword evidence="2" id="KW-1185">Reference proteome</keyword>
<protein>
    <recommendedName>
        <fullName evidence="3">CYTH domain-containing protein</fullName>
    </recommendedName>
</protein>
<evidence type="ECO:0008006" key="3">
    <source>
        <dbReference type="Google" id="ProtNLM"/>
    </source>
</evidence>
<dbReference type="Gene3D" id="2.40.320.10">
    <property type="entry name" value="Hypothetical Protein Pfu-838710-001"/>
    <property type="match status" value="1"/>
</dbReference>
<proteinExistence type="predicted"/>
<dbReference type="EMBL" id="CM004392">
    <property type="protein sequence ID" value="OAY46997.1"/>
    <property type="molecule type" value="Genomic_DNA"/>
</dbReference>
<sequence length="65" mass="7320">MEVEVKLGLLNALIYARLNPLPSSFHLKTLHQQNLFFDSDAATLSSQRAVTMTRVVFSPSRPSQF</sequence>
<reference evidence="2" key="1">
    <citation type="journal article" date="2016" name="Nat. Biotechnol.">
        <title>Sequencing wild and cultivated cassava and related species reveals extensive interspecific hybridization and genetic diversity.</title>
        <authorList>
            <person name="Bredeson J.V."/>
            <person name="Lyons J.B."/>
            <person name="Prochnik S.E."/>
            <person name="Wu G.A."/>
            <person name="Ha C.M."/>
            <person name="Edsinger-Gonzales E."/>
            <person name="Grimwood J."/>
            <person name="Schmutz J."/>
            <person name="Rabbi I.Y."/>
            <person name="Egesi C."/>
            <person name="Nauluvula P."/>
            <person name="Lebot V."/>
            <person name="Ndunguru J."/>
            <person name="Mkamilo G."/>
            <person name="Bart R.S."/>
            <person name="Setter T.L."/>
            <person name="Gleadow R.M."/>
            <person name="Kulakow P."/>
            <person name="Ferguson M.E."/>
            <person name="Rounsley S."/>
            <person name="Rokhsar D.S."/>
        </authorList>
    </citation>
    <scope>NUCLEOTIDE SEQUENCE [LARGE SCALE GENOMIC DNA]</scope>
    <source>
        <strain evidence="2">cv. AM560-2</strain>
    </source>
</reference>
<evidence type="ECO:0000313" key="2">
    <source>
        <dbReference type="Proteomes" id="UP000091857"/>
    </source>
</evidence>
<dbReference type="Gramene" id="Manes.06G044501.1.v8.1">
    <property type="protein sequence ID" value="Manes.06G044501.1.v8.1.CDS.1"/>
    <property type="gene ID" value="Manes.06G044501.v8.1"/>
</dbReference>
<accession>A0A2C9VMW1</accession>
<gene>
    <name evidence="1" type="ORF">MANES_06G044501v8</name>
</gene>
<organism evidence="1 2">
    <name type="scientific">Manihot esculenta</name>
    <name type="common">Cassava</name>
    <name type="synonym">Jatropha manihot</name>
    <dbReference type="NCBI Taxonomy" id="3983"/>
    <lineage>
        <taxon>Eukaryota</taxon>
        <taxon>Viridiplantae</taxon>
        <taxon>Streptophyta</taxon>
        <taxon>Embryophyta</taxon>
        <taxon>Tracheophyta</taxon>
        <taxon>Spermatophyta</taxon>
        <taxon>Magnoliopsida</taxon>
        <taxon>eudicotyledons</taxon>
        <taxon>Gunneridae</taxon>
        <taxon>Pentapetalae</taxon>
        <taxon>rosids</taxon>
        <taxon>fabids</taxon>
        <taxon>Malpighiales</taxon>
        <taxon>Euphorbiaceae</taxon>
        <taxon>Crotonoideae</taxon>
        <taxon>Manihoteae</taxon>
        <taxon>Manihot</taxon>
    </lineage>
</organism>
<dbReference type="Proteomes" id="UP000091857">
    <property type="component" value="Chromosome 6"/>
</dbReference>
<name>A0A2C9VMW1_MANES</name>
<dbReference type="AlphaFoldDB" id="A0A2C9VMW1"/>
<comment type="caution">
    <text evidence="1">The sequence shown here is derived from an EMBL/GenBank/DDBJ whole genome shotgun (WGS) entry which is preliminary data.</text>
</comment>
<evidence type="ECO:0000313" key="1">
    <source>
        <dbReference type="EMBL" id="OAY46997.1"/>
    </source>
</evidence>